<dbReference type="GO" id="GO:0012505">
    <property type="term" value="C:endomembrane system"/>
    <property type="evidence" value="ECO:0007669"/>
    <property type="project" value="UniProtKB-SubCell"/>
</dbReference>
<feature type="transmembrane region" description="Helical" evidence="5">
    <location>
        <begin position="178"/>
        <end position="200"/>
    </location>
</feature>
<keyword evidence="3 5" id="KW-1133">Transmembrane helix</keyword>
<sequence>MTDKYDESLYASFQPSDAKLLTSTSHTQLLTEYPILSSALSNIFPYLLLIDNFLEIVTWTNEDPYQNFILIVLYSVIIMYWQILSFIIMPILMSVTFACLVWSISSIIYDSKFNEKPTIDEVLHTLHNITIRFEMLLRPIQHFPMKKRNFVKAFIMTFLLTPIHVVLVKYVIPPQKVLWLTGLFMLTYHSPWSFSIRRLLWRSVYIRIFAFYVTGLDIKLDRTNQNHFLNISRIHSPNTSDIEEFDENQKPLQLLGDFKILKKTILSPTQLSQVVTFEILENERRWVGVGWSKFVLPGDRPSYCYEQSMKPSPSISNDNDFKFPIFENDLYTYMWEWLETNWKVDKEFNKGKGSEGWVYYDNNWSNESFSDGFSKFTRSRKWTRRATLTIDKQDIVYDE</sequence>
<name>A0A0V1Q085_9ASCO</name>
<feature type="transmembrane region" description="Helical" evidence="5">
    <location>
        <begin position="150"/>
        <end position="172"/>
    </location>
</feature>
<dbReference type="Proteomes" id="UP000054251">
    <property type="component" value="Unassembled WGS sequence"/>
</dbReference>
<keyword evidence="9" id="KW-1185">Reference proteome</keyword>
<dbReference type="AlphaFoldDB" id="A0A0V1Q085"/>
<dbReference type="RefSeq" id="XP_015467928.1">
    <property type="nucleotide sequence ID" value="XM_015611264.1"/>
</dbReference>
<gene>
    <name evidence="8" type="ORF">AC631_02434</name>
</gene>
<dbReference type="GO" id="GO:0007031">
    <property type="term" value="P:peroxisome organization"/>
    <property type="evidence" value="ECO:0007669"/>
    <property type="project" value="UniProtKB-ARBA"/>
</dbReference>
<organism evidence="8 9">
    <name type="scientific">Debaryomyces fabryi</name>
    <dbReference type="NCBI Taxonomy" id="58627"/>
    <lineage>
        <taxon>Eukaryota</taxon>
        <taxon>Fungi</taxon>
        <taxon>Dikarya</taxon>
        <taxon>Ascomycota</taxon>
        <taxon>Saccharomycotina</taxon>
        <taxon>Pichiomycetes</taxon>
        <taxon>Debaryomycetaceae</taxon>
        <taxon>Debaryomyces</taxon>
    </lineage>
</organism>
<dbReference type="GO" id="GO:0005778">
    <property type="term" value="C:peroxisomal membrane"/>
    <property type="evidence" value="ECO:0007669"/>
    <property type="project" value="TreeGrafter"/>
</dbReference>
<proteinExistence type="predicted"/>
<dbReference type="SMART" id="SM00693">
    <property type="entry name" value="DysFN"/>
    <property type="match status" value="1"/>
</dbReference>
<keyword evidence="4 5" id="KW-0472">Membrane</keyword>
<evidence type="ECO:0000313" key="8">
    <source>
        <dbReference type="EMBL" id="KSA01826.1"/>
    </source>
</evidence>
<dbReference type="Pfam" id="PF06398">
    <property type="entry name" value="Pex24p"/>
    <property type="match status" value="1"/>
</dbReference>
<dbReference type="GeneID" id="26839443"/>
<evidence type="ECO:0000256" key="1">
    <source>
        <dbReference type="ARBA" id="ARBA00004127"/>
    </source>
</evidence>
<evidence type="ECO:0000259" key="6">
    <source>
        <dbReference type="SMART" id="SM00693"/>
    </source>
</evidence>
<protein>
    <recommendedName>
        <fullName evidence="6 7">Peroxin/Ferlin domain-containing protein</fullName>
    </recommendedName>
</protein>
<comment type="subcellular location">
    <subcellularLocation>
        <location evidence="1">Endomembrane system</location>
        <topology evidence="1">Multi-pass membrane protein</topology>
    </subcellularLocation>
</comment>
<evidence type="ECO:0000256" key="5">
    <source>
        <dbReference type="SAM" id="Phobius"/>
    </source>
</evidence>
<feature type="transmembrane region" description="Helical" evidence="5">
    <location>
        <begin position="33"/>
        <end position="53"/>
    </location>
</feature>
<feature type="transmembrane region" description="Helical" evidence="5">
    <location>
        <begin position="65"/>
        <end position="81"/>
    </location>
</feature>
<dbReference type="SMART" id="SM00694">
    <property type="entry name" value="DysFC"/>
    <property type="match status" value="1"/>
</dbReference>
<feature type="transmembrane region" description="Helical" evidence="5">
    <location>
        <begin position="87"/>
        <end position="109"/>
    </location>
</feature>
<evidence type="ECO:0000256" key="3">
    <source>
        <dbReference type="ARBA" id="ARBA00022989"/>
    </source>
</evidence>
<evidence type="ECO:0000259" key="7">
    <source>
        <dbReference type="SMART" id="SM00694"/>
    </source>
</evidence>
<dbReference type="PANTHER" id="PTHR31679">
    <property type="entry name" value="PEROXISOMAL MEMBRANE PROTEIN PEX30-RELATED"/>
    <property type="match status" value="1"/>
</dbReference>
<accession>A0A0V1Q085</accession>
<feature type="domain" description="Peroxin/Ferlin" evidence="7">
    <location>
        <begin position="356"/>
        <end position="389"/>
    </location>
</feature>
<feature type="domain" description="Peroxin/Ferlin" evidence="6">
    <location>
        <begin position="272"/>
        <end position="345"/>
    </location>
</feature>
<evidence type="ECO:0000256" key="2">
    <source>
        <dbReference type="ARBA" id="ARBA00022692"/>
    </source>
</evidence>
<dbReference type="InterPro" id="IPR052646">
    <property type="entry name" value="Peroxisomal_PEX28-32"/>
</dbReference>
<evidence type="ECO:0000313" key="9">
    <source>
        <dbReference type="Proteomes" id="UP000054251"/>
    </source>
</evidence>
<evidence type="ECO:0000256" key="4">
    <source>
        <dbReference type="ARBA" id="ARBA00023136"/>
    </source>
</evidence>
<dbReference type="OrthoDB" id="5586090at2759"/>
<reference evidence="8 9" key="1">
    <citation type="submission" date="2015-11" db="EMBL/GenBank/DDBJ databases">
        <title>The genome of Debaryomyces fabryi.</title>
        <authorList>
            <person name="Tafer H."/>
            <person name="Lopandic K."/>
        </authorList>
    </citation>
    <scope>NUCLEOTIDE SEQUENCE [LARGE SCALE GENOMIC DNA]</scope>
    <source>
        <strain evidence="8 9">CBS 789</strain>
    </source>
</reference>
<keyword evidence="2 5" id="KW-0812">Transmembrane</keyword>
<dbReference type="EMBL" id="LMYN01000042">
    <property type="protein sequence ID" value="KSA01826.1"/>
    <property type="molecule type" value="Genomic_DNA"/>
</dbReference>
<dbReference type="PANTHER" id="PTHR31679:SF2">
    <property type="entry name" value="PEROXISOMAL MEMBRANE PROTEIN PEX30-RELATED"/>
    <property type="match status" value="1"/>
</dbReference>
<comment type="caution">
    <text evidence="8">The sequence shown here is derived from an EMBL/GenBank/DDBJ whole genome shotgun (WGS) entry which is preliminary data.</text>
</comment>
<dbReference type="InterPro" id="IPR006614">
    <property type="entry name" value="Peroxin/Ferlin"/>
</dbReference>
<dbReference type="InterPro" id="IPR010482">
    <property type="entry name" value="TECPR1-like_DysF"/>
</dbReference>